<dbReference type="InterPro" id="IPR000192">
    <property type="entry name" value="Aminotrans_V_dom"/>
</dbReference>
<keyword evidence="6" id="KW-0732">Signal</keyword>
<accession>A0ABP3GJT4</accession>
<dbReference type="Pfam" id="PF00266">
    <property type="entry name" value="Aminotran_5"/>
    <property type="match status" value="1"/>
</dbReference>
<evidence type="ECO:0000256" key="4">
    <source>
        <dbReference type="ARBA" id="ARBA00050776"/>
    </source>
</evidence>
<dbReference type="Proteomes" id="UP001501757">
    <property type="component" value="Unassembled WGS sequence"/>
</dbReference>
<dbReference type="Gene3D" id="3.90.1150.10">
    <property type="entry name" value="Aspartate Aminotransferase, domain 1"/>
    <property type="match status" value="1"/>
</dbReference>
<evidence type="ECO:0000256" key="1">
    <source>
        <dbReference type="ARBA" id="ARBA00001933"/>
    </source>
</evidence>
<dbReference type="SUPFAM" id="SSF53383">
    <property type="entry name" value="PLP-dependent transferases"/>
    <property type="match status" value="1"/>
</dbReference>
<dbReference type="EMBL" id="BAAAEI010000006">
    <property type="protein sequence ID" value="GAA0346945.1"/>
    <property type="molecule type" value="Genomic_DNA"/>
</dbReference>
<evidence type="ECO:0000313" key="9">
    <source>
        <dbReference type="Proteomes" id="UP001501757"/>
    </source>
</evidence>
<evidence type="ECO:0000256" key="3">
    <source>
        <dbReference type="ARBA" id="ARBA00022898"/>
    </source>
</evidence>
<keyword evidence="9" id="KW-1185">Reference proteome</keyword>
<dbReference type="InterPro" id="IPR015422">
    <property type="entry name" value="PyrdxlP-dep_Trfase_small"/>
</dbReference>
<sequence length="437" mass="47453">MHRRTFLTGAGLAVAATSLSQLTLADNTQPPQSGVTPPIAPADWQGLRKLFPLTYDYIHLATFLLASHPKPVADAIEAHRRAFDSNPADYWHAHFMTIDGQICASAAGYMGVRAEQIALTDSTTMGLALVYSGLKLAADDEILQSVHDHYSTDLSLQLRADRTGAKVKRIALYKHPAAVSEAEVLANLKAGISAKTRVVAVTWVHSSTGVKLPVRAMADAIAKINAKRSESQQILFCVDGVHGFGIEDQDISQLGCDFFIAGTHKWIFGPRGTGVIWGNERAWQSSNAVIPSFSQSYDVWLGNSNQDQVPIGEHMSPGGFHSFEHRWALPQAFALHLQLGKANVQKRIHQLNSQTKQGLAKMPHVTLYTPMDPGLSSGLVCFDVKGMSADDVVKALHSKGIIMSATPYRQSYARFAPSLINNEQEIERALAAIAALA</sequence>
<gene>
    <name evidence="8" type="ORF">GCM10009092_09230</name>
</gene>
<comment type="similarity">
    <text evidence="2">Belongs to the class-V pyridoxal-phosphate-dependent aminotransferase family. Csd subfamily.</text>
</comment>
<evidence type="ECO:0000256" key="5">
    <source>
        <dbReference type="RuleBase" id="RU004504"/>
    </source>
</evidence>
<dbReference type="GO" id="GO:0008483">
    <property type="term" value="F:transaminase activity"/>
    <property type="evidence" value="ECO:0007669"/>
    <property type="project" value="UniProtKB-KW"/>
</dbReference>
<evidence type="ECO:0000256" key="6">
    <source>
        <dbReference type="SAM" id="SignalP"/>
    </source>
</evidence>
<dbReference type="InterPro" id="IPR015424">
    <property type="entry name" value="PyrdxlP-dep_Trfase"/>
</dbReference>
<dbReference type="InterPro" id="IPR015421">
    <property type="entry name" value="PyrdxlP-dep_Trfase_major"/>
</dbReference>
<dbReference type="InterPro" id="IPR020578">
    <property type="entry name" value="Aminotrans_V_PyrdxlP_BS"/>
</dbReference>
<comment type="catalytic activity">
    <reaction evidence="4">
        <text>(sulfur carrier)-H + L-cysteine = (sulfur carrier)-SH + L-alanine</text>
        <dbReference type="Rhea" id="RHEA:43892"/>
        <dbReference type="Rhea" id="RHEA-COMP:14737"/>
        <dbReference type="Rhea" id="RHEA-COMP:14739"/>
        <dbReference type="ChEBI" id="CHEBI:29917"/>
        <dbReference type="ChEBI" id="CHEBI:35235"/>
        <dbReference type="ChEBI" id="CHEBI:57972"/>
        <dbReference type="ChEBI" id="CHEBI:64428"/>
        <dbReference type="EC" id="2.8.1.7"/>
    </reaction>
</comment>
<feature type="chain" id="PRO_5045195486" evidence="6">
    <location>
        <begin position="26"/>
        <end position="437"/>
    </location>
</feature>
<evidence type="ECO:0000313" key="8">
    <source>
        <dbReference type="EMBL" id="GAA0346945.1"/>
    </source>
</evidence>
<name>A0ABP3GJT4_9ALTE</name>
<feature type="domain" description="Aminotransferase class V" evidence="7">
    <location>
        <begin position="69"/>
        <end position="405"/>
    </location>
</feature>
<keyword evidence="3" id="KW-0663">Pyridoxal phosphate</keyword>
<dbReference type="PROSITE" id="PS00595">
    <property type="entry name" value="AA_TRANSFER_CLASS_5"/>
    <property type="match status" value="1"/>
</dbReference>
<dbReference type="PANTHER" id="PTHR43586:SF8">
    <property type="entry name" value="CYSTEINE DESULFURASE 1, CHLOROPLASTIC"/>
    <property type="match status" value="1"/>
</dbReference>
<proteinExistence type="inferred from homology"/>
<evidence type="ECO:0000256" key="2">
    <source>
        <dbReference type="ARBA" id="ARBA00010447"/>
    </source>
</evidence>
<comment type="cofactor">
    <cofactor evidence="1 5">
        <name>pyridoxal 5'-phosphate</name>
        <dbReference type="ChEBI" id="CHEBI:597326"/>
    </cofactor>
</comment>
<evidence type="ECO:0000259" key="7">
    <source>
        <dbReference type="Pfam" id="PF00266"/>
    </source>
</evidence>
<comment type="caution">
    <text evidence="8">The sequence shown here is derived from an EMBL/GenBank/DDBJ whole genome shotgun (WGS) entry which is preliminary data.</text>
</comment>
<keyword evidence="8" id="KW-0032">Aminotransferase</keyword>
<dbReference type="Gene3D" id="3.40.640.10">
    <property type="entry name" value="Type I PLP-dependent aspartate aminotransferase-like (Major domain)"/>
    <property type="match status" value="1"/>
</dbReference>
<feature type="signal peptide" evidence="6">
    <location>
        <begin position="1"/>
        <end position="25"/>
    </location>
</feature>
<organism evidence="8 9">
    <name type="scientific">Bowmanella denitrificans</name>
    <dbReference type="NCBI Taxonomy" id="366582"/>
    <lineage>
        <taxon>Bacteria</taxon>
        <taxon>Pseudomonadati</taxon>
        <taxon>Pseudomonadota</taxon>
        <taxon>Gammaproteobacteria</taxon>
        <taxon>Alteromonadales</taxon>
        <taxon>Alteromonadaceae</taxon>
        <taxon>Bowmanella</taxon>
    </lineage>
</organism>
<dbReference type="PANTHER" id="PTHR43586">
    <property type="entry name" value="CYSTEINE DESULFURASE"/>
    <property type="match status" value="1"/>
</dbReference>
<dbReference type="RefSeq" id="WP_343842331.1">
    <property type="nucleotide sequence ID" value="NZ_BAAAEI010000006.1"/>
</dbReference>
<protein>
    <submittedName>
        <fullName evidence="8">Aminotransferase class V-fold PLP-dependent enzyme</fullName>
    </submittedName>
</protein>
<keyword evidence="8" id="KW-0808">Transferase</keyword>
<reference evidence="9" key="1">
    <citation type="journal article" date="2019" name="Int. J. Syst. Evol. Microbiol.">
        <title>The Global Catalogue of Microorganisms (GCM) 10K type strain sequencing project: providing services to taxonomists for standard genome sequencing and annotation.</title>
        <authorList>
            <consortium name="The Broad Institute Genomics Platform"/>
            <consortium name="The Broad Institute Genome Sequencing Center for Infectious Disease"/>
            <person name="Wu L."/>
            <person name="Ma J."/>
        </authorList>
    </citation>
    <scope>NUCLEOTIDE SEQUENCE [LARGE SCALE GENOMIC DNA]</scope>
    <source>
        <strain evidence="9">JCM 13378</strain>
    </source>
</reference>